<comment type="similarity">
    <text evidence="1">Belongs to the esterase D family.</text>
</comment>
<name>A0A2N3IH09_9BACT</name>
<evidence type="ECO:0000256" key="3">
    <source>
        <dbReference type="PROSITE-ProRule" id="PRU00339"/>
    </source>
</evidence>
<dbReference type="Proteomes" id="UP000233618">
    <property type="component" value="Unassembled WGS sequence"/>
</dbReference>
<evidence type="ECO:0000256" key="1">
    <source>
        <dbReference type="ARBA" id="ARBA00005622"/>
    </source>
</evidence>
<evidence type="ECO:0000313" key="5">
    <source>
        <dbReference type="Proteomes" id="UP000233618"/>
    </source>
</evidence>
<evidence type="ECO:0000256" key="2">
    <source>
        <dbReference type="ARBA" id="ARBA00022801"/>
    </source>
</evidence>
<dbReference type="SUPFAM" id="SSF48452">
    <property type="entry name" value="TPR-like"/>
    <property type="match status" value="1"/>
</dbReference>
<dbReference type="InterPro" id="IPR052558">
    <property type="entry name" value="Siderophore_Hydrolase_D"/>
</dbReference>
<dbReference type="Pfam" id="PF00756">
    <property type="entry name" value="Esterase"/>
    <property type="match status" value="1"/>
</dbReference>
<dbReference type="InterPro" id="IPR019734">
    <property type="entry name" value="TPR_rpt"/>
</dbReference>
<dbReference type="InterPro" id="IPR000801">
    <property type="entry name" value="Esterase-like"/>
</dbReference>
<dbReference type="PANTHER" id="PTHR40841:SF2">
    <property type="entry name" value="SIDEROPHORE-DEGRADING ESTERASE (EUROFUNG)"/>
    <property type="match status" value="1"/>
</dbReference>
<keyword evidence="5" id="KW-1185">Reference proteome</keyword>
<reference evidence="4 5" key="1">
    <citation type="journal article" date="2017" name="Front. Microbiol.">
        <title>Labilibaculum manganireducens gen. nov., sp. nov. and Labilibaculum filiforme sp. nov., Novel Bacteroidetes Isolated from Subsurface Sediments of the Baltic Sea.</title>
        <authorList>
            <person name="Vandieken V."/>
            <person name="Marshall I.P."/>
            <person name="Niemann H."/>
            <person name="Engelen B."/>
            <person name="Cypionka H."/>
        </authorList>
    </citation>
    <scope>NUCLEOTIDE SEQUENCE [LARGE SCALE GENOMIC DNA]</scope>
    <source>
        <strain evidence="4 5">59.10-2M</strain>
    </source>
</reference>
<dbReference type="PANTHER" id="PTHR40841">
    <property type="entry name" value="SIDEROPHORE TRIACETYLFUSARININE C ESTERASE"/>
    <property type="match status" value="1"/>
</dbReference>
<evidence type="ECO:0000313" key="4">
    <source>
        <dbReference type="EMBL" id="PKQ69594.1"/>
    </source>
</evidence>
<sequence>MISGLKIGLAIGFVVFFQQFVKAQANQNHQFLQQVGVVDSLYSQILNESRTIYIQLPVSYNPEKNQKYPVVFILDGEIFLPTLSDVQNYYSGGFTPEMVLIGISNVKNRIRDLTTSTISTKYGMPFNDENGEADHFVEFFEKELIPFIENKYPVTNFRTLIGHSYGGLFAINALIHHPNLFTNYLAIDPSLDWDDQKLLKEAQGLLATQTYKNKSLFMSLGGQLHMQNSKITLDNVMQDTTEFTLFARSNIAFSNELRQNAKNGLSFEWKFYPGDLHGTIPFPSIMDGLISLFEWYQMENTDKINSFDTSKEELLSIIKYREKKLKDHFGYFEPPYPEDLLNMSGYMNMEMEQLEKTKMYFELAIEYYPESANAFDSMAEYYETKGDLTNAVKYVTKAFELSGSDYYKKRVEGLKMRKSNYD</sequence>
<dbReference type="InterPro" id="IPR011990">
    <property type="entry name" value="TPR-like_helical_dom_sf"/>
</dbReference>
<dbReference type="GO" id="GO:0016788">
    <property type="term" value="F:hydrolase activity, acting on ester bonds"/>
    <property type="evidence" value="ECO:0007669"/>
    <property type="project" value="TreeGrafter"/>
</dbReference>
<organism evidence="4 5">
    <name type="scientific">Labilibaculum manganireducens</name>
    <dbReference type="NCBI Taxonomy" id="1940525"/>
    <lineage>
        <taxon>Bacteria</taxon>
        <taxon>Pseudomonadati</taxon>
        <taxon>Bacteroidota</taxon>
        <taxon>Bacteroidia</taxon>
        <taxon>Marinilabiliales</taxon>
        <taxon>Marinifilaceae</taxon>
        <taxon>Labilibaculum</taxon>
    </lineage>
</organism>
<dbReference type="InterPro" id="IPR029058">
    <property type="entry name" value="AB_hydrolase_fold"/>
</dbReference>
<accession>A0A2N3IH09</accession>
<keyword evidence="3" id="KW-0802">TPR repeat</keyword>
<protein>
    <submittedName>
        <fullName evidence="4">Esterase</fullName>
    </submittedName>
</protein>
<dbReference type="Gene3D" id="3.40.50.1820">
    <property type="entry name" value="alpha/beta hydrolase"/>
    <property type="match status" value="1"/>
</dbReference>
<comment type="caution">
    <text evidence="4">The sequence shown here is derived from an EMBL/GenBank/DDBJ whole genome shotgun (WGS) entry which is preliminary data.</text>
</comment>
<dbReference type="SUPFAM" id="SSF53474">
    <property type="entry name" value="alpha/beta-Hydrolases"/>
    <property type="match status" value="1"/>
</dbReference>
<proteinExistence type="inferred from homology"/>
<feature type="repeat" description="TPR" evidence="3">
    <location>
        <begin position="372"/>
        <end position="405"/>
    </location>
</feature>
<dbReference type="EMBL" id="MVDE01000001">
    <property type="protein sequence ID" value="PKQ69594.1"/>
    <property type="molecule type" value="Genomic_DNA"/>
</dbReference>
<dbReference type="AlphaFoldDB" id="A0A2N3IH09"/>
<dbReference type="PROSITE" id="PS50005">
    <property type="entry name" value="TPR"/>
    <property type="match status" value="1"/>
</dbReference>
<gene>
    <name evidence="4" type="ORF">BZG01_00285</name>
</gene>
<keyword evidence="2" id="KW-0378">Hydrolase</keyword>